<reference evidence="1" key="1">
    <citation type="submission" date="2022-07" db="EMBL/GenBank/DDBJ databases">
        <title>Phylogenomic reconstructions and comparative analyses of Kickxellomycotina fungi.</title>
        <authorList>
            <person name="Reynolds N.K."/>
            <person name="Stajich J.E."/>
            <person name="Barry K."/>
            <person name="Grigoriev I.V."/>
            <person name="Crous P."/>
            <person name="Smith M.E."/>
        </authorList>
    </citation>
    <scope>NUCLEOTIDE SEQUENCE</scope>
    <source>
        <strain evidence="1">NBRC 105414</strain>
    </source>
</reference>
<dbReference type="EMBL" id="JANBUL010000029">
    <property type="protein sequence ID" value="KAJ2784295.1"/>
    <property type="molecule type" value="Genomic_DNA"/>
</dbReference>
<evidence type="ECO:0000313" key="2">
    <source>
        <dbReference type="Proteomes" id="UP001140217"/>
    </source>
</evidence>
<accession>A0A9W8HG83</accession>
<comment type="caution">
    <text evidence="1">The sequence shown here is derived from an EMBL/GenBank/DDBJ whole genome shotgun (WGS) entry which is preliminary data.</text>
</comment>
<dbReference type="Proteomes" id="UP001140217">
    <property type="component" value="Unassembled WGS sequence"/>
</dbReference>
<sequence>MVYREAFFQHSENHHPDSDKDGAGAMPGLDATNLGLIVSAKCLAAVRRVSIDVHHLANPFPGLDAAIQMMRMATMAPANPWDNVRELSISIHMVQSNNSPSSRRRNGIRAGDHMHEIEQASSALASMMPAVCRVRFGGKYQNQAARLLYSRLARAYAAQLQAIDSRHPVSVPAGCVFAQLADVSIDYNYVRGYQLPPISAGGVVRLKLAGWPASHSWAPFAAADAGGEKREIVFPALRVLDVEYDYVSKATLNSSEAAARHPDGHPWRLSFPGLEVLNVKTREQDACPLLECAVLPRRMERVSIEAPAAVLERVSRADIPAVRRSLEVGLCFWGGGRAAGLAPANRILERACAAGCPRLGLCSWDSLLPVAPESVTCTALTSLYVAAPTHADAVFGLVQRLPRLAALVIGSVLLDSIQTDISVPGPGEPRLVEPTPTLTSFVSANAPREPIVELAAAYSKC</sequence>
<evidence type="ECO:0000313" key="1">
    <source>
        <dbReference type="EMBL" id="KAJ2784295.1"/>
    </source>
</evidence>
<proteinExistence type="predicted"/>
<dbReference type="AlphaFoldDB" id="A0A9W8HG83"/>
<protein>
    <submittedName>
        <fullName evidence="1">Uncharacterized protein</fullName>
    </submittedName>
</protein>
<keyword evidence="2" id="KW-1185">Reference proteome</keyword>
<dbReference type="OrthoDB" id="5565580at2759"/>
<organism evidence="1 2">
    <name type="scientific">Coemansia javaensis</name>
    <dbReference type="NCBI Taxonomy" id="2761396"/>
    <lineage>
        <taxon>Eukaryota</taxon>
        <taxon>Fungi</taxon>
        <taxon>Fungi incertae sedis</taxon>
        <taxon>Zoopagomycota</taxon>
        <taxon>Kickxellomycotina</taxon>
        <taxon>Kickxellomycetes</taxon>
        <taxon>Kickxellales</taxon>
        <taxon>Kickxellaceae</taxon>
        <taxon>Coemansia</taxon>
    </lineage>
</organism>
<name>A0A9W8HG83_9FUNG</name>
<gene>
    <name evidence="1" type="ORF">H4R18_001181</name>
</gene>